<evidence type="ECO:0000313" key="3">
    <source>
        <dbReference type="Proteomes" id="UP000095300"/>
    </source>
</evidence>
<dbReference type="SMART" id="SM00708">
    <property type="entry name" value="PhBP"/>
    <property type="match status" value="1"/>
</dbReference>
<name>A0A1I8PGL2_STOCA</name>
<reference evidence="2" key="1">
    <citation type="submission" date="2020-05" db="UniProtKB">
        <authorList>
            <consortium name="EnsemblMetazoa"/>
        </authorList>
    </citation>
    <scope>IDENTIFICATION</scope>
    <source>
        <strain evidence="2">USDA</strain>
    </source>
</reference>
<dbReference type="GO" id="GO:0005549">
    <property type="term" value="F:odorant binding"/>
    <property type="evidence" value="ECO:0007669"/>
    <property type="project" value="InterPro"/>
</dbReference>
<dbReference type="Pfam" id="PF01395">
    <property type="entry name" value="PBP_GOBP"/>
    <property type="match status" value="1"/>
</dbReference>
<dbReference type="Proteomes" id="UP000095300">
    <property type="component" value="Unassembled WGS sequence"/>
</dbReference>
<proteinExistence type="predicted"/>
<keyword evidence="1" id="KW-0732">Signal</keyword>
<dbReference type="InterPro" id="IPR036728">
    <property type="entry name" value="PBP_GOBP_sf"/>
</dbReference>
<protein>
    <recommendedName>
        <fullName evidence="4">Odorant binding protein</fullName>
    </recommendedName>
</protein>
<evidence type="ECO:0008006" key="4">
    <source>
        <dbReference type="Google" id="ProtNLM"/>
    </source>
</evidence>
<dbReference type="SUPFAM" id="SSF47565">
    <property type="entry name" value="Insect pheromone/odorant-binding proteins"/>
    <property type="match status" value="1"/>
</dbReference>
<dbReference type="VEuPathDB" id="VectorBase:SCAU007861"/>
<dbReference type="Gene3D" id="1.10.238.20">
    <property type="entry name" value="Pheromone/general odorant binding protein domain"/>
    <property type="match status" value="1"/>
</dbReference>
<dbReference type="AlphaFoldDB" id="A0A1I8PGL2"/>
<evidence type="ECO:0000313" key="2">
    <source>
        <dbReference type="EnsemblMetazoa" id="SCAU007861-PA"/>
    </source>
</evidence>
<keyword evidence="3" id="KW-1185">Reference proteome</keyword>
<feature type="signal peptide" evidence="1">
    <location>
        <begin position="1"/>
        <end position="26"/>
    </location>
</feature>
<dbReference type="InterPro" id="IPR006170">
    <property type="entry name" value="PBP/GOBP"/>
</dbReference>
<dbReference type="CDD" id="cd23992">
    <property type="entry name" value="PBP_GOBP"/>
    <property type="match status" value="1"/>
</dbReference>
<sequence>MRQLVVQFGLTLAIIIGYSQLSVVQGVDMSEAKLKKVTEECMKQTGVSLEQANLIMKDELENVDEKDFSHNMRCYLHCYHLQMNLTEADGTPISSAYVKFMENRFANKKEKVIPALLKCQHVTDPDKCEFLFKFEMCMAHTIEGQGWEVTK</sequence>
<accession>A0A1I8PGL2</accession>
<feature type="chain" id="PRO_5015994443" description="Odorant binding protein" evidence="1">
    <location>
        <begin position="27"/>
        <end position="151"/>
    </location>
</feature>
<dbReference type="OrthoDB" id="7665616at2759"/>
<evidence type="ECO:0000256" key="1">
    <source>
        <dbReference type="SAM" id="SignalP"/>
    </source>
</evidence>
<dbReference type="EnsemblMetazoa" id="SCAU007861-RA">
    <property type="protein sequence ID" value="SCAU007861-PA"/>
    <property type="gene ID" value="SCAU007861"/>
</dbReference>
<organism evidence="2 3">
    <name type="scientific">Stomoxys calcitrans</name>
    <name type="common">Stable fly</name>
    <name type="synonym">Conops calcitrans</name>
    <dbReference type="NCBI Taxonomy" id="35570"/>
    <lineage>
        <taxon>Eukaryota</taxon>
        <taxon>Metazoa</taxon>
        <taxon>Ecdysozoa</taxon>
        <taxon>Arthropoda</taxon>
        <taxon>Hexapoda</taxon>
        <taxon>Insecta</taxon>
        <taxon>Pterygota</taxon>
        <taxon>Neoptera</taxon>
        <taxon>Endopterygota</taxon>
        <taxon>Diptera</taxon>
        <taxon>Brachycera</taxon>
        <taxon>Muscomorpha</taxon>
        <taxon>Muscoidea</taxon>
        <taxon>Muscidae</taxon>
        <taxon>Stomoxys</taxon>
    </lineage>
</organism>